<dbReference type="InterPro" id="IPR039933">
    <property type="entry name" value="XRI1"/>
</dbReference>
<sequence>MAFINHDQTWDWQVEDCYFADFNVSQSESNESYQSENISYTCDGENTPVKAMMEHAYLLDNVENKNKREHHWSESCRQSKRRRVLHFDEVIDSNLSTDEANSSIIMTSNDAGDSVDEVLSRMSNWLCEDADDTYLPFHESLDQSFEGWLSSCLTESDIEPNPDEIDAYRPSDVNNKANGMQNLLHIREPTTMPKCPIRIRHNVNFEGKKSFKRTSDSSTASVAYPFTFLKPCGFSGDVTLKDINRRVHTPPKLQDDFICYSAFSGKPVVAKTKLRTGGGKGSITILRTKG</sequence>
<evidence type="ECO:0008006" key="3">
    <source>
        <dbReference type="Google" id="ProtNLM"/>
    </source>
</evidence>
<dbReference type="EMBL" id="BAABME010005326">
    <property type="protein sequence ID" value="GAA0165284.1"/>
    <property type="molecule type" value="Genomic_DNA"/>
</dbReference>
<evidence type="ECO:0000313" key="2">
    <source>
        <dbReference type="Proteomes" id="UP001454036"/>
    </source>
</evidence>
<protein>
    <recommendedName>
        <fullName evidence="3">Protein XRI1</fullName>
    </recommendedName>
</protein>
<comment type="caution">
    <text evidence="1">The sequence shown here is derived from an EMBL/GenBank/DDBJ whole genome shotgun (WGS) entry which is preliminary data.</text>
</comment>
<accession>A0AAV3QMK4</accession>
<gene>
    <name evidence="1" type="ORF">LIER_20727</name>
</gene>
<dbReference type="Proteomes" id="UP001454036">
    <property type="component" value="Unassembled WGS sequence"/>
</dbReference>
<name>A0AAV3QMK4_LITER</name>
<reference evidence="1 2" key="1">
    <citation type="submission" date="2024-01" db="EMBL/GenBank/DDBJ databases">
        <title>The complete chloroplast genome sequence of Lithospermum erythrorhizon: insights into the phylogenetic relationship among Boraginaceae species and the maternal lineages of purple gromwells.</title>
        <authorList>
            <person name="Okada T."/>
            <person name="Watanabe K."/>
        </authorList>
    </citation>
    <scope>NUCLEOTIDE SEQUENCE [LARGE SCALE GENOMIC DNA]</scope>
</reference>
<dbReference type="AlphaFoldDB" id="A0AAV3QMK4"/>
<keyword evidence="2" id="KW-1185">Reference proteome</keyword>
<proteinExistence type="predicted"/>
<evidence type="ECO:0000313" key="1">
    <source>
        <dbReference type="EMBL" id="GAA0165284.1"/>
    </source>
</evidence>
<dbReference type="GO" id="GO:0007143">
    <property type="term" value="P:female meiotic nuclear division"/>
    <property type="evidence" value="ECO:0007669"/>
    <property type="project" value="InterPro"/>
</dbReference>
<dbReference type="PANTHER" id="PTHR33385:SF4">
    <property type="entry name" value="PROTEIN XRI1"/>
    <property type="match status" value="1"/>
</dbReference>
<dbReference type="GO" id="GO:0007140">
    <property type="term" value="P:male meiotic nuclear division"/>
    <property type="evidence" value="ECO:0007669"/>
    <property type="project" value="InterPro"/>
</dbReference>
<dbReference type="PANTHER" id="PTHR33385">
    <property type="entry name" value="PROTEIN XRI1"/>
    <property type="match status" value="1"/>
</dbReference>
<organism evidence="1 2">
    <name type="scientific">Lithospermum erythrorhizon</name>
    <name type="common">Purple gromwell</name>
    <name type="synonym">Lithospermum officinale var. erythrorhizon</name>
    <dbReference type="NCBI Taxonomy" id="34254"/>
    <lineage>
        <taxon>Eukaryota</taxon>
        <taxon>Viridiplantae</taxon>
        <taxon>Streptophyta</taxon>
        <taxon>Embryophyta</taxon>
        <taxon>Tracheophyta</taxon>
        <taxon>Spermatophyta</taxon>
        <taxon>Magnoliopsida</taxon>
        <taxon>eudicotyledons</taxon>
        <taxon>Gunneridae</taxon>
        <taxon>Pentapetalae</taxon>
        <taxon>asterids</taxon>
        <taxon>lamiids</taxon>
        <taxon>Boraginales</taxon>
        <taxon>Boraginaceae</taxon>
        <taxon>Boraginoideae</taxon>
        <taxon>Lithospermeae</taxon>
        <taxon>Lithospermum</taxon>
    </lineage>
</organism>